<feature type="signal peptide" evidence="1">
    <location>
        <begin position="1"/>
        <end position="22"/>
    </location>
</feature>
<protein>
    <submittedName>
        <fullName evidence="2">Uncharacterized protein</fullName>
    </submittedName>
</protein>
<accession>A0A8H7ZS15</accession>
<reference evidence="2 3" key="1">
    <citation type="journal article" name="Sci. Rep.">
        <title>Genome-scale phylogenetic analyses confirm Olpidium as the closest living zoosporic fungus to the non-flagellated, terrestrial fungi.</title>
        <authorList>
            <person name="Chang Y."/>
            <person name="Rochon D."/>
            <person name="Sekimoto S."/>
            <person name="Wang Y."/>
            <person name="Chovatia M."/>
            <person name="Sandor L."/>
            <person name="Salamov A."/>
            <person name="Grigoriev I.V."/>
            <person name="Stajich J.E."/>
            <person name="Spatafora J.W."/>
        </authorList>
    </citation>
    <scope>NUCLEOTIDE SEQUENCE [LARGE SCALE GENOMIC DNA]</scope>
    <source>
        <strain evidence="2">S191</strain>
    </source>
</reference>
<keyword evidence="1" id="KW-0732">Signal</keyword>
<dbReference type="Proteomes" id="UP000673691">
    <property type="component" value="Unassembled WGS sequence"/>
</dbReference>
<keyword evidence="3" id="KW-1185">Reference proteome</keyword>
<evidence type="ECO:0000256" key="1">
    <source>
        <dbReference type="SAM" id="SignalP"/>
    </source>
</evidence>
<evidence type="ECO:0000313" key="3">
    <source>
        <dbReference type="Proteomes" id="UP000673691"/>
    </source>
</evidence>
<organism evidence="2 3">
    <name type="scientific">Olpidium bornovanus</name>
    <dbReference type="NCBI Taxonomy" id="278681"/>
    <lineage>
        <taxon>Eukaryota</taxon>
        <taxon>Fungi</taxon>
        <taxon>Fungi incertae sedis</taxon>
        <taxon>Olpidiomycota</taxon>
        <taxon>Olpidiomycotina</taxon>
        <taxon>Olpidiomycetes</taxon>
        <taxon>Olpidiales</taxon>
        <taxon>Olpidiaceae</taxon>
        <taxon>Olpidium</taxon>
    </lineage>
</organism>
<comment type="caution">
    <text evidence="2">The sequence shown here is derived from an EMBL/GenBank/DDBJ whole genome shotgun (WGS) entry which is preliminary data.</text>
</comment>
<dbReference type="EMBL" id="JAEFCI010008870">
    <property type="protein sequence ID" value="KAG5458179.1"/>
    <property type="molecule type" value="Genomic_DNA"/>
</dbReference>
<sequence>MKTAVLCAFAAAAILTAAPARAVIPIVCQPEVAAFSSVQVSGRGATVENLATPPLPATRTDDHCTTLAGFDFAANASLTINWSNSDGVLNVTTSCDLASSPRCVLSVNELTSTGLLFGGEQTA</sequence>
<proteinExistence type="predicted"/>
<gene>
    <name evidence="2" type="ORF">BJ554DRAFT_1650</name>
</gene>
<dbReference type="AlphaFoldDB" id="A0A8H7ZS15"/>
<evidence type="ECO:0000313" key="2">
    <source>
        <dbReference type="EMBL" id="KAG5458179.1"/>
    </source>
</evidence>
<feature type="chain" id="PRO_5034971484" evidence="1">
    <location>
        <begin position="23"/>
        <end position="123"/>
    </location>
</feature>
<name>A0A8H7ZS15_9FUNG</name>